<dbReference type="GO" id="GO:0008270">
    <property type="term" value="F:zinc ion binding"/>
    <property type="evidence" value="ECO:0007669"/>
    <property type="project" value="UniProtKB-KW"/>
</dbReference>
<keyword evidence="5" id="KW-0862">Zinc</keyword>
<dbReference type="PANTHER" id="PTHR31832">
    <property type="entry name" value="B-BOX ZINC FINGER PROTEIN 22"/>
    <property type="match status" value="1"/>
</dbReference>
<dbReference type="SMART" id="SM00336">
    <property type="entry name" value="BBOX"/>
    <property type="match status" value="2"/>
</dbReference>
<evidence type="ECO:0000256" key="1">
    <source>
        <dbReference type="ARBA" id="ARBA00004123"/>
    </source>
</evidence>
<evidence type="ECO:0000256" key="4">
    <source>
        <dbReference type="ARBA" id="ARBA00022771"/>
    </source>
</evidence>
<protein>
    <recommendedName>
        <fullName evidence="10">B box-type domain-containing protein</fullName>
    </recommendedName>
</protein>
<evidence type="ECO:0000259" key="10">
    <source>
        <dbReference type="PROSITE" id="PS50119"/>
    </source>
</evidence>
<dbReference type="AlphaFoldDB" id="A0AAD8LM26"/>
<evidence type="ECO:0000256" key="7">
    <source>
        <dbReference type="ARBA" id="ARBA00023163"/>
    </source>
</evidence>
<keyword evidence="6" id="KW-0805">Transcription regulation</keyword>
<evidence type="ECO:0000256" key="9">
    <source>
        <dbReference type="PROSITE-ProRule" id="PRU00024"/>
    </source>
</evidence>
<accession>A0AAD8LM26</accession>
<dbReference type="GO" id="GO:0005634">
    <property type="term" value="C:nucleus"/>
    <property type="evidence" value="ECO:0007669"/>
    <property type="project" value="UniProtKB-SubCell"/>
</dbReference>
<comment type="subcellular location">
    <subcellularLocation>
        <location evidence="1">Nucleus</location>
    </subcellularLocation>
</comment>
<evidence type="ECO:0000256" key="5">
    <source>
        <dbReference type="ARBA" id="ARBA00022833"/>
    </source>
</evidence>
<dbReference type="Proteomes" id="UP001229421">
    <property type="component" value="Unassembled WGS sequence"/>
</dbReference>
<dbReference type="EMBL" id="JAUHHV010000001">
    <property type="protein sequence ID" value="KAK1439885.1"/>
    <property type="molecule type" value="Genomic_DNA"/>
</dbReference>
<dbReference type="FunFam" id="3.30.160.60:FF:000856">
    <property type="entry name" value="B-box zinc finger protein 21"/>
    <property type="match status" value="1"/>
</dbReference>
<dbReference type="PROSITE" id="PS50119">
    <property type="entry name" value="ZF_BBOX"/>
    <property type="match status" value="2"/>
</dbReference>
<dbReference type="GO" id="GO:0000976">
    <property type="term" value="F:transcription cis-regulatory region binding"/>
    <property type="evidence" value="ECO:0007669"/>
    <property type="project" value="UniProtKB-ARBA"/>
</dbReference>
<organism evidence="11 12">
    <name type="scientific">Tagetes erecta</name>
    <name type="common">African marigold</name>
    <dbReference type="NCBI Taxonomy" id="13708"/>
    <lineage>
        <taxon>Eukaryota</taxon>
        <taxon>Viridiplantae</taxon>
        <taxon>Streptophyta</taxon>
        <taxon>Embryophyta</taxon>
        <taxon>Tracheophyta</taxon>
        <taxon>Spermatophyta</taxon>
        <taxon>Magnoliopsida</taxon>
        <taxon>eudicotyledons</taxon>
        <taxon>Gunneridae</taxon>
        <taxon>Pentapetalae</taxon>
        <taxon>asterids</taxon>
        <taxon>campanulids</taxon>
        <taxon>Asterales</taxon>
        <taxon>Asteraceae</taxon>
        <taxon>Asteroideae</taxon>
        <taxon>Heliantheae alliance</taxon>
        <taxon>Tageteae</taxon>
        <taxon>Tagetes</taxon>
    </lineage>
</organism>
<feature type="domain" description="B box-type" evidence="10">
    <location>
        <begin position="1"/>
        <end position="47"/>
    </location>
</feature>
<keyword evidence="8" id="KW-0539">Nucleus</keyword>
<keyword evidence="7" id="KW-0804">Transcription</keyword>
<evidence type="ECO:0000313" key="11">
    <source>
        <dbReference type="EMBL" id="KAK1439885.1"/>
    </source>
</evidence>
<keyword evidence="2" id="KW-0479">Metal-binding</keyword>
<evidence type="ECO:0000256" key="8">
    <source>
        <dbReference type="ARBA" id="ARBA00023242"/>
    </source>
</evidence>
<dbReference type="Gene3D" id="3.30.160.60">
    <property type="entry name" value="Classic Zinc Finger"/>
    <property type="match status" value="1"/>
</dbReference>
<dbReference type="Pfam" id="PF00643">
    <property type="entry name" value="zf-B_box"/>
    <property type="match status" value="1"/>
</dbReference>
<comment type="caution">
    <text evidence="11">The sequence shown here is derived from an EMBL/GenBank/DDBJ whole genome shotgun (WGS) entry which is preliminary data.</text>
</comment>
<keyword evidence="4 9" id="KW-0863">Zinc-finger</keyword>
<dbReference type="PANTHER" id="PTHR31832:SF87">
    <property type="entry name" value="B-BOX ZINC FINGER PROTEIN 20"/>
    <property type="match status" value="1"/>
</dbReference>
<sequence>MKIQCDVCHKSEAVVYCTADEASLCSACDHRVHHANKLANKHLRFSLLHPSLNDSPRCDICQERRAFLFCKEDRAILCRECDIPIHRANEHTQKHTRFLLTGVKLSASLSCYDDFCSQTPSSSNSNGSIESTKGFGHQNGGSINDMYSNYSMIHGDGGSMEAGSISEYLTETLPGWHVDQLFDSYDFGL</sequence>
<feature type="domain" description="B box-type" evidence="10">
    <location>
        <begin position="53"/>
        <end position="100"/>
    </location>
</feature>
<gene>
    <name evidence="11" type="ORF">QVD17_05709</name>
</gene>
<dbReference type="CDD" id="cd19821">
    <property type="entry name" value="Bbox1_BBX-like"/>
    <property type="match status" value="2"/>
</dbReference>
<evidence type="ECO:0000256" key="6">
    <source>
        <dbReference type="ARBA" id="ARBA00023015"/>
    </source>
</evidence>
<dbReference type="InterPro" id="IPR049808">
    <property type="entry name" value="CONSTANS-like_Bbox1"/>
</dbReference>
<evidence type="ECO:0000313" key="12">
    <source>
        <dbReference type="Proteomes" id="UP001229421"/>
    </source>
</evidence>
<dbReference type="GO" id="GO:0006355">
    <property type="term" value="P:regulation of DNA-templated transcription"/>
    <property type="evidence" value="ECO:0007669"/>
    <property type="project" value="TreeGrafter"/>
</dbReference>
<name>A0AAD8LM26_TARER</name>
<dbReference type="InterPro" id="IPR000315">
    <property type="entry name" value="Znf_B-box"/>
</dbReference>
<keyword evidence="3" id="KW-0677">Repeat</keyword>
<proteinExistence type="predicted"/>
<evidence type="ECO:0000256" key="2">
    <source>
        <dbReference type="ARBA" id="ARBA00022723"/>
    </source>
</evidence>
<reference evidence="11" key="1">
    <citation type="journal article" date="2023" name="bioRxiv">
        <title>Improved chromosome-level genome assembly for marigold (Tagetes erecta).</title>
        <authorList>
            <person name="Jiang F."/>
            <person name="Yuan L."/>
            <person name="Wang S."/>
            <person name="Wang H."/>
            <person name="Xu D."/>
            <person name="Wang A."/>
            <person name="Fan W."/>
        </authorList>
    </citation>
    <scope>NUCLEOTIDE SEQUENCE</scope>
    <source>
        <strain evidence="11">WSJ</strain>
        <tissue evidence="11">Leaf</tissue>
    </source>
</reference>
<evidence type="ECO:0000256" key="3">
    <source>
        <dbReference type="ARBA" id="ARBA00022737"/>
    </source>
</evidence>
<dbReference type="GO" id="GO:0009640">
    <property type="term" value="P:photomorphogenesis"/>
    <property type="evidence" value="ECO:0007669"/>
    <property type="project" value="TreeGrafter"/>
</dbReference>
<dbReference type="InterPro" id="IPR051979">
    <property type="entry name" value="B-box_zinc_finger"/>
</dbReference>
<keyword evidence="12" id="KW-1185">Reference proteome</keyword>